<feature type="compositionally biased region" description="Polar residues" evidence="12">
    <location>
        <begin position="733"/>
        <end position="752"/>
    </location>
</feature>
<evidence type="ECO:0000256" key="9">
    <source>
        <dbReference type="ARBA" id="ARBA00023163"/>
    </source>
</evidence>
<comment type="subcellular location">
    <subcellularLocation>
        <location evidence="1">Nucleus</location>
    </subcellularLocation>
</comment>
<dbReference type="FunFam" id="3.30.160.60:FF:000373">
    <property type="entry name" value="Putative transcriptional repressor ctcf"/>
    <property type="match status" value="1"/>
</dbReference>
<evidence type="ECO:0000259" key="13">
    <source>
        <dbReference type="PROSITE" id="PS50157"/>
    </source>
</evidence>
<reference evidence="14" key="1">
    <citation type="submission" date="2022-02" db="EMBL/GenBank/DDBJ databases">
        <authorList>
            <person name="King R."/>
        </authorList>
    </citation>
    <scope>NUCLEOTIDE SEQUENCE</scope>
</reference>
<dbReference type="PANTHER" id="PTHR24393:SF34">
    <property type="entry name" value="PR_SET DOMAIN 13"/>
    <property type="match status" value="1"/>
</dbReference>
<feature type="region of interest" description="Disordered" evidence="12">
    <location>
        <begin position="712"/>
        <end position="763"/>
    </location>
</feature>
<dbReference type="EMBL" id="LR824562">
    <property type="protein sequence ID" value="CAH1647362.1"/>
    <property type="molecule type" value="Genomic_DNA"/>
</dbReference>
<feature type="compositionally biased region" description="Acidic residues" evidence="12">
    <location>
        <begin position="893"/>
        <end position="909"/>
    </location>
</feature>
<keyword evidence="6" id="KW-0862">Zinc</keyword>
<comment type="similarity">
    <text evidence="2">Belongs to the krueppel C2H2-type zinc-finger protein family.</text>
</comment>
<dbReference type="SUPFAM" id="SSF57667">
    <property type="entry name" value="beta-beta-alpha zinc fingers"/>
    <property type="match status" value="6"/>
</dbReference>
<keyword evidence="15" id="KW-1185">Reference proteome</keyword>
<proteinExistence type="inferred from homology"/>
<keyword evidence="5 11" id="KW-0863">Zinc-finger</keyword>
<feature type="domain" description="C2H2-type" evidence="13">
    <location>
        <begin position="986"/>
        <end position="1014"/>
    </location>
</feature>
<sequence>MADGARVRPEGQIENPNKIGYVHLFPSSAHRGKSATIQVQKASQESLACQDSVAGQVTLNYRKTRSYFFGPKGKIITEPEPWCFRRPRTKPNIQIHENIVIAPARLVDQEAPSSQERLASQNSTNESNFRQDNYEHLIQGCRQAKQYLTNPVTIKQSNQVHLVNQDPEGQHIIDLTQEFTERCDSSNQDNVNQYHWKSLIQKQLVRQDSASHHNISQDNQDNCLQKYLVLHDSTSQKTVKRVTQETLIQKHLVRKAPSQQNHKEQDINKKVGYDFPNKICKLRQDIQENLSDNFTKDIDQEDLIKKHLIRYDSANKAKVEQDDALDQYQVQHDSTKKQNSEQADSVKNYPIHHNSSAQKNNYRKESILNKKHDFIKTITVGHEHPLDEYLIRHKPSTKDNITQEKVSNKHLVDHDSGENIDQKNLSNKYVGQHEFAKHNNLGQKDLLDKYLFHHKSAKKANFEQEETFDKFLVHHDSGVNELLISHDCLRKDDNIDQGYVLEKYLARQDSGKKKHSGEKSIININVAQHDSIVKESIKQEDVLEQYLIQHDSAKKIDDGQEDLLDQYLIRHNSIKHSNSGQDKNTKPSVVVRDVDHDCAKPYTIDQEDPIDKYLIRHDSINEDTHLNSVATPNSNSDEDNVEQENLIDKYLVRQDSAKKITAARCYSANKPSVGQNNENTLVNKYLARHDSVNKDKEQESVLNQYLVRPEPLKKSNITQDNQESDCMVHQDSADPNNVEQSNQGSLAGNDSTMPPPDKKDKKQAVLQTYLNPTTAATVIAVNATDDKGLPSGMVEYFVDEDGKYYYQSTVDGQALVMNTPAVNQDETAETSDAIMADPGDTFQTVTFVPSENNGEVSYVLVVQEEKAVVNIDLKVPNQTEEEKGNDDVYNFEEEEAGEEASEAEDEEMAEGTNITPKHTQKRTKTLRPHFTCNFCSYTSHRRYLLLRHMKSHSEDRPHKCSVCERGFKTIASLQNHVNMHNGIKPHVCKYCNSPFTTSGELVRHVRYKHTHEKPHKCSECDYASVELSKLRRHVRCHTGERPYQCPHCTYASPDTFKLKRHLRTHTGEKPYKCEHCNMCFTQSNSLKAHRLIHNVAEKPMYSCELCPAKCGRKTDLRIHIQKLHTSDKPLKCRRCGKTFPDRYSCKVHNKTHEGEKCFKCDICPYASTTLRHLKSHMLKHTDEKPFLCDLCDQSFRQKQLLRRHQNLYHNPNYVAKPPKEKTHSCHECKRMFAHKGNLIRHLAVHDPDSGHHERALALKIGRQRKVKFIEEEPMRDIRVVDSSDAAEMMKLGLSNNELKRGELVTVSDGDGQQYVVLEVIQLEDGTEQQVAVVAPDYIDEDEQVEEEEEEEEEEESTQRTFTVKDPVAERSIKLEKDVDTCFGFDEEDEDAEDEDYTDKVVLRCLV</sequence>
<dbReference type="Proteomes" id="UP001153321">
    <property type="component" value="Chromosome Z"/>
</dbReference>
<dbReference type="PANTHER" id="PTHR24393">
    <property type="entry name" value="ZINC FINGER PROTEIN"/>
    <property type="match status" value="1"/>
</dbReference>
<feature type="domain" description="C2H2-type" evidence="13">
    <location>
        <begin position="958"/>
        <end position="985"/>
    </location>
</feature>
<evidence type="ECO:0000256" key="7">
    <source>
        <dbReference type="ARBA" id="ARBA00023015"/>
    </source>
</evidence>
<protein>
    <recommendedName>
        <fullName evidence="13">C2H2-type domain-containing protein</fullName>
    </recommendedName>
</protein>
<dbReference type="FunFam" id="3.30.160.60:FF:000049">
    <property type="entry name" value="transcriptional repressor CTCF isoform X1"/>
    <property type="match status" value="2"/>
</dbReference>
<accession>A0A9P0IJK4</accession>
<feature type="domain" description="C2H2-type" evidence="13">
    <location>
        <begin position="1015"/>
        <end position="1042"/>
    </location>
</feature>
<name>A0A9P0IJK4_SPOLI</name>
<dbReference type="Gene3D" id="3.30.160.60">
    <property type="entry name" value="Classic Zinc Finger"/>
    <property type="match status" value="8"/>
</dbReference>
<dbReference type="FunFam" id="3.30.160.60:FF:000075">
    <property type="entry name" value="Putative zinc finger protein 536"/>
    <property type="match status" value="1"/>
</dbReference>
<feature type="domain" description="C2H2-type" evidence="13">
    <location>
        <begin position="1101"/>
        <end position="1129"/>
    </location>
</feature>
<evidence type="ECO:0000256" key="2">
    <source>
        <dbReference type="ARBA" id="ARBA00006991"/>
    </source>
</evidence>
<dbReference type="PROSITE" id="PS00028">
    <property type="entry name" value="ZINC_FINGER_C2H2_1"/>
    <property type="match status" value="7"/>
</dbReference>
<feature type="region of interest" description="Disordered" evidence="12">
    <location>
        <begin position="893"/>
        <end position="922"/>
    </location>
</feature>
<feature type="domain" description="C2H2-type" evidence="13">
    <location>
        <begin position="1071"/>
        <end position="1099"/>
    </location>
</feature>
<feature type="domain" description="C2H2-type" evidence="13">
    <location>
        <begin position="1043"/>
        <end position="1070"/>
    </location>
</feature>
<keyword evidence="3" id="KW-0479">Metal-binding</keyword>
<dbReference type="FunFam" id="3.30.160.60:FF:002596">
    <property type="entry name" value="Transcriptional repressor CTCF"/>
    <property type="match status" value="1"/>
</dbReference>
<dbReference type="Pfam" id="PF00096">
    <property type="entry name" value="zf-C2H2"/>
    <property type="match status" value="5"/>
</dbReference>
<dbReference type="FunFam" id="3.30.160.60:FF:000448">
    <property type="entry name" value="RE1-silencing transcription factor A"/>
    <property type="match status" value="1"/>
</dbReference>
<keyword evidence="10" id="KW-0539">Nucleus</keyword>
<dbReference type="FunFam" id="3.30.160.60:FF:000100">
    <property type="entry name" value="Zinc finger 45-like"/>
    <property type="match status" value="1"/>
</dbReference>
<dbReference type="GO" id="GO:0000978">
    <property type="term" value="F:RNA polymerase II cis-regulatory region sequence-specific DNA binding"/>
    <property type="evidence" value="ECO:0007669"/>
    <property type="project" value="TreeGrafter"/>
</dbReference>
<keyword evidence="4" id="KW-0677">Repeat</keyword>
<feature type="region of interest" description="Disordered" evidence="12">
    <location>
        <begin position="330"/>
        <end position="362"/>
    </location>
</feature>
<gene>
    <name evidence="14" type="ORF">SPLIT_LOCUS12713</name>
</gene>
<evidence type="ECO:0000256" key="6">
    <source>
        <dbReference type="ARBA" id="ARBA00022833"/>
    </source>
</evidence>
<feature type="domain" description="C2H2-type" evidence="13">
    <location>
        <begin position="1158"/>
        <end position="1185"/>
    </location>
</feature>
<keyword evidence="8" id="KW-0238">DNA-binding</keyword>
<evidence type="ECO:0000256" key="4">
    <source>
        <dbReference type="ARBA" id="ARBA00022737"/>
    </source>
</evidence>
<dbReference type="PROSITE" id="PS50157">
    <property type="entry name" value="ZINC_FINGER_C2H2_2"/>
    <property type="match status" value="11"/>
</dbReference>
<evidence type="ECO:0000256" key="3">
    <source>
        <dbReference type="ARBA" id="ARBA00022723"/>
    </source>
</evidence>
<evidence type="ECO:0000256" key="10">
    <source>
        <dbReference type="ARBA" id="ARBA00023242"/>
    </source>
</evidence>
<keyword evidence="9" id="KW-0804">Transcription</keyword>
<organism evidence="14 15">
    <name type="scientific">Spodoptera littoralis</name>
    <name type="common">Egyptian cotton leafworm</name>
    <dbReference type="NCBI Taxonomy" id="7109"/>
    <lineage>
        <taxon>Eukaryota</taxon>
        <taxon>Metazoa</taxon>
        <taxon>Ecdysozoa</taxon>
        <taxon>Arthropoda</taxon>
        <taxon>Hexapoda</taxon>
        <taxon>Insecta</taxon>
        <taxon>Pterygota</taxon>
        <taxon>Neoptera</taxon>
        <taxon>Endopterygota</taxon>
        <taxon>Lepidoptera</taxon>
        <taxon>Glossata</taxon>
        <taxon>Ditrysia</taxon>
        <taxon>Noctuoidea</taxon>
        <taxon>Noctuidae</taxon>
        <taxon>Amphipyrinae</taxon>
        <taxon>Spodoptera</taxon>
    </lineage>
</organism>
<dbReference type="GO" id="GO:0005634">
    <property type="term" value="C:nucleus"/>
    <property type="evidence" value="ECO:0007669"/>
    <property type="project" value="UniProtKB-SubCell"/>
</dbReference>
<evidence type="ECO:0000256" key="11">
    <source>
        <dbReference type="PROSITE-ProRule" id="PRU00042"/>
    </source>
</evidence>
<feature type="region of interest" description="Disordered" evidence="12">
    <location>
        <begin position="1343"/>
        <end position="1364"/>
    </location>
</feature>
<evidence type="ECO:0000256" key="8">
    <source>
        <dbReference type="ARBA" id="ARBA00023125"/>
    </source>
</evidence>
<dbReference type="InterPro" id="IPR013087">
    <property type="entry name" value="Znf_C2H2_type"/>
</dbReference>
<dbReference type="InterPro" id="IPR036236">
    <property type="entry name" value="Znf_C2H2_sf"/>
</dbReference>
<feature type="domain" description="C2H2-type" evidence="13">
    <location>
        <begin position="1130"/>
        <end position="1157"/>
    </location>
</feature>
<evidence type="ECO:0000256" key="12">
    <source>
        <dbReference type="SAM" id="MobiDB-lite"/>
    </source>
</evidence>
<feature type="domain" description="C2H2-type" evidence="13">
    <location>
        <begin position="930"/>
        <end position="957"/>
    </location>
</feature>
<dbReference type="GO" id="GO:0008270">
    <property type="term" value="F:zinc ion binding"/>
    <property type="evidence" value="ECO:0007669"/>
    <property type="project" value="UniProtKB-KW"/>
</dbReference>
<feature type="compositionally biased region" description="Acidic residues" evidence="12">
    <location>
        <begin position="1343"/>
        <end position="1355"/>
    </location>
</feature>
<evidence type="ECO:0000256" key="5">
    <source>
        <dbReference type="ARBA" id="ARBA00022771"/>
    </source>
</evidence>
<dbReference type="GO" id="GO:0001228">
    <property type="term" value="F:DNA-binding transcription activator activity, RNA polymerase II-specific"/>
    <property type="evidence" value="ECO:0007669"/>
    <property type="project" value="TreeGrafter"/>
</dbReference>
<dbReference type="SMART" id="SM00355">
    <property type="entry name" value="ZnF_C2H2"/>
    <property type="match status" value="11"/>
</dbReference>
<dbReference type="FunFam" id="3.30.160.60:FF:000286">
    <property type="entry name" value="Zinc finger protein 770"/>
    <property type="match status" value="1"/>
</dbReference>
<keyword evidence="7" id="KW-0805">Transcription regulation</keyword>
<feature type="domain" description="C2H2-type" evidence="13">
    <location>
        <begin position="1223"/>
        <end position="1250"/>
    </location>
</feature>
<evidence type="ECO:0000313" key="14">
    <source>
        <dbReference type="EMBL" id="CAH1647362.1"/>
    </source>
</evidence>
<feature type="domain" description="C2H2-type" evidence="13">
    <location>
        <begin position="1186"/>
        <end position="1209"/>
    </location>
</feature>
<evidence type="ECO:0000256" key="1">
    <source>
        <dbReference type="ARBA" id="ARBA00004123"/>
    </source>
</evidence>
<evidence type="ECO:0000313" key="15">
    <source>
        <dbReference type="Proteomes" id="UP001153321"/>
    </source>
</evidence>